<dbReference type="Proteomes" id="UP000315295">
    <property type="component" value="Unassembled WGS sequence"/>
</dbReference>
<protein>
    <submittedName>
        <fullName evidence="1">Uncharacterized protein</fullName>
    </submittedName>
</protein>
<sequence>MSSADHRNTWGLLSRQYTEEYEQCIESIVPTETAVYDYENLLKAVEKLSDFERKANNRVTKKLSSENLNANVHVLSYCWCGDVIRSAFSSGGISFGNVMLAAWGAVNRVWRVLRQQ</sequence>
<organism evidence="1 2">
    <name type="scientific">Malus baccata</name>
    <name type="common">Siberian crab apple</name>
    <name type="synonym">Pyrus baccata</name>
    <dbReference type="NCBI Taxonomy" id="106549"/>
    <lineage>
        <taxon>Eukaryota</taxon>
        <taxon>Viridiplantae</taxon>
        <taxon>Streptophyta</taxon>
        <taxon>Embryophyta</taxon>
        <taxon>Tracheophyta</taxon>
        <taxon>Spermatophyta</taxon>
        <taxon>Magnoliopsida</taxon>
        <taxon>eudicotyledons</taxon>
        <taxon>Gunneridae</taxon>
        <taxon>Pentapetalae</taxon>
        <taxon>rosids</taxon>
        <taxon>fabids</taxon>
        <taxon>Rosales</taxon>
        <taxon>Rosaceae</taxon>
        <taxon>Amygdaloideae</taxon>
        <taxon>Maleae</taxon>
        <taxon>Malus</taxon>
    </lineage>
</organism>
<evidence type="ECO:0000313" key="2">
    <source>
        <dbReference type="Proteomes" id="UP000315295"/>
    </source>
</evidence>
<name>A0A540MUN1_MALBA</name>
<proteinExistence type="predicted"/>
<dbReference type="EMBL" id="VIEB01000175">
    <property type="protein sequence ID" value="TQE02506.1"/>
    <property type="molecule type" value="Genomic_DNA"/>
</dbReference>
<dbReference type="STRING" id="106549.A0A540MUN1"/>
<dbReference type="AlphaFoldDB" id="A0A540MUN1"/>
<gene>
    <name evidence="1" type="ORF">C1H46_011914</name>
</gene>
<dbReference type="InterPro" id="IPR050967">
    <property type="entry name" value="Thiamine_Salvage_TenA"/>
</dbReference>
<dbReference type="GO" id="GO:0005829">
    <property type="term" value="C:cytosol"/>
    <property type="evidence" value="ECO:0007669"/>
    <property type="project" value="TreeGrafter"/>
</dbReference>
<reference evidence="1 2" key="1">
    <citation type="journal article" date="2019" name="G3 (Bethesda)">
        <title>Sequencing of a Wild Apple (Malus baccata) Genome Unravels the Differences Between Cultivated and Wild Apple Species Regarding Disease Resistance and Cold Tolerance.</title>
        <authorList>
            <person name="Chen X."/>
        </authorList>
    </citation>
    <scope>NUCLEOTIDE SEQUENCE [LARGE SCALE GENOMIC DNA]</scope>
    <source>
        <strain evidence="2">cv. Shandingzi</strain>
        <tissue evidence="1">Leaves</tissue>
    </source>
</reference>
<dbReference type="PANTHER" id="PTHR43198:SF2">
    <property type="entry name" value="SI:CH1073-67J19.1-RELATED"/>
    <property type="match status" value="1"/>
</dbReference>
<dbReference type="PANTHER" id="PTHR43198">
    <property type="entry name" value="BIFUNCTIONAL TH2 PROTEIN"/>
    <property type="match status" value="1"/>
</dbReference>
<comment type="caution">
    <text evidence="1">The sequence shown here is derived from an EMBL/GenBank/DDBJ whole genome shotgun (WGS) entry which is preliminary data.</text>
</comment>
<keyword evidence="2" id="KW-1185">Reference proteome</keyword>
<evidence type="ECO:0000313" key="1">
    <source>
        <dbReference type="EMBL" id="TQE02506.1"/>
    </source>
</evidence>
<accession>A0A540MUN1</accession>